<sequence>MLILLRLQGVSQLIFLASFSLQMEHSMDLRNFDSVHKYGLSDDVMSYGAKGPTHPFSQVPSDEGPNLGLSLGLFPKNEISDTEHSRRICSDQDSVQDRRTEILDHKHVEVEHIEPFFLSNKQPMSHPAEVLFKSMYHDVDSRKPWISLGPSESCGPDGSNLELLHPRERAVDSEEEVPVERKWLTLGPQETSTGKLGEHLDMVYPNEENLGRKELFKNSDSPYQEQTHPSVKSKARLSEKSFIHEHTMPKRHKSVQPDSKQIAKETTDDREIGGQSQIYVPREFTGHAELEERPSDSFKFNSERDLHKTVNVFGKNKNFIPESMQNEIKMWFDQLQHDLFQRLRLGGFDSLVIDRISGALSKGILKMGIELTTFFLTSLKLLHKKHAQNFEHWDYIILEDGWTFVKNIFIQWMMLDPEQICGHVISRPTDHLNHLEPSSLYGCMLYKDLDDITMNISWDMWKKWYRESKVPYKRFIATRNNFEQQIEVSICNDDVYKSPRTEKSRIELLQPIDGHEYHQDLFDSHFLKFPRFLSMDPAFPPQRRDFVYLIQHLGELEIELLEHHEPVVEWFEKLAEDLRAQLLIPGIHHRSPVRVISNCVKSILTRLLPKFFGLLKIMEDPKPHLLAKEVDPTVLRGWEFMKTYLDHWRHIDLGKGLRNPTARFDLGDCHSGESYALFLKFLKRKAWHVPFEDVWKLYYLHTTSPLLQLSPRDTRKQASSLQKELKKRVLNLKNSLDTRHRVCCQQKRQLLKPQIVLCNLS</sequence>
<dbReference type="EMBL" id="GL883124">
    <property type="protein sequence ID" value="EGG03429.1"/>
    <property type="molecule type" value="Genomic_DNA"/>
</dbReference>
<evidence type="ECO:0000256" key="1">
    <source>
        <dbReference type="SAM" id="MobiDB-lite"/>
    </source>
</evidence>
<organism evidence="3">
    <name type="scientific">Melampsora larici-populina (strain 98AG31 / pathotype 3-4-7)</name>
    <name type="common">Poplar leaf rust fungus</name>
    <dbReference type="NCBI Taxonomy" id="747676"/>
    <lineage>
        <taxon>Eukaryota</taxon>
        <taxon>Fungi</taxon>
        <taxon>Dikarya</taxon>
        <taxon>Basidiomycota</taxon>
        <taxon>Pucciniomycotina</taxon>
        <taxon>Pucciniomycetes</taxon>
        <taxon>Pucciniales</taxon>
        <taxon>Melampsoraceae</taxon>
        <taxon>Melampsora</taxon>
    </lineage>
</organism>
<dbReference type="HOGENOM" id="CLU_021110_0_0_1"/>
<dbReference type="KEGG" id="mlr:MELLADRAFT_65561"/>
<dbReference type="AlphaFoldDB" id="F4RVW6"/>
<dbReference type="OrthoDB" id="10466809at2759"/>
<dbReference type="VEuPathDB" id="FungiDB:MELLADRAFT_65561"/>
<feature type="compositionally biased region" description="Basic and acidic residues" evidence="1">
    <location>
        <begin position="261"/>
        <end position="271"/>
    </location>
</feature>
<reference evidence="3" key="1">
    <citation type="journal article" date="2011" name="Proc. Natl. Acad. Sci. U.S.A.">
        <title>Obligate biotrophy features unraveled by the genomic analysis of rust fungi.</title>
        <authorList>
            <person name="Duplessis S."/>
            <person name="Cuomo C.A."/>
            <person name="Lin Y.-C."/>
            <person name="Aerts A."/>
            <person name="Tisserant E."/>
            <person name="Veneault-Fourrey C."/>
            <person name="Joly D.L."/>
            <person name="Hacquard S."/>
            <person name="Amselem J."/>
            <person name="Cantarel B.L."/>
            <person name="Chiu R."/>
            <person name="Coutinho P.M."/>
            <person name="Feau N."/>
            <person name="Field M."/>
            <person name="Frey P."/>
            <person name="Gelhaye E."/>
            <person name="Goldberg J."/>
            <person name="Grabherr M.G."/>
            <person name="Kodira C.D."/>
            <person name="Kohler A."/>
            <person name="Kuees U."/>
            <person name="Lindquist E.A."/>
            <person name="Lucas S.M."/>
            <person name="Mago R."/>
            <person name="Mauceli E."/>
            <person name="Morin E."/>
            <person name="Murat C."/>
            <person name="Pangilinan J.L."/>
            <person name="Park R."/>
            <person name="Pearson M."/>
            <person name="Quesneville H."/>
            <person name="Rouhier N."/>
            <person name="Sakthikumar S."/>
            <person name="Salamov A.A."/>
            <person name="Schmutz J."/>
            <person name="Selles B."/>
            <person name="Shapiro H."/>
            <person name="Tanguay P."/>
            <person name="Tuskan G.A."/>
            <person name="Henrissat B."/>
            <person name="Van de Peer Y."/>
            <person name="Rouze P."/>
            <person name="Ellis J.G."/>
            <person name="Dodds P.N."/>
            <person name="Schein J.E."/>
            <person name="Zhong S."/>
            <person name="Hamelin R.C."/>
            <person name="Grigoriev I.V."/>
            <person name="Szabo L.J."/>
            <person name="Martin F."/>
        </authorList>
    </citation>
    <scope>NUCLEOTIDE SEQUENCE [LARGE SCALE GENOMIC DNA]</scope>
    <source>
        <strain evidence="3">98AG31 / pathotype 3-4-7</strain>
    </source>
</reference>
<proteinExistence type="predicted"/>
<feature type="region of interest" description="Disordered" evidence="1">
    <location>
        <begin position="247"/>
        <end position="271"/>
    </location>
</feature>
<evidence type="ECO:0000313" key="3">
    <source>
        <dbReference type="Proteomes" id="UP000001072"/>
    </source>
</evidence>
<dbReference type="GeneID" id="18930455"/>
<dbReference type="RefSeq" id="XP_007413223.1">
    <property type="nucleotide sequence ID" value="XM_007413161.1"/>
</dbReference>
<keyword evidence="3" id="KW-1185">Reference proteome</keyword>
<accession>F4RVW6</accession>
<dbReference type="Proteomes" id="UP000001072">
    <property type="component" value="Unassembled WGS sequence"/>
</dbReference>
<gene>
    <name evidence="2" type="ORF">MELLADRAFT_65561</name>
</gene>
<name>F4RVW6_MELLP</name>
<protein>
    <submittedName>
        <fullName evidence="2">Uncharacterized protein</fullName>
    </submittedName>
</protein>
<dbReference type="InParanoid" id="F4RVW6"/>
<evidence type="ECO:0000313" key="2">
    <source>
        <dbReference type="EMBL" id="EGG03429.1"/>
    </source>
</evidence>